<evidence type="ECO:0000313" key="1">
    <source>
        <dbReference type="Proteomes" id="UP000887574"/>
    </source>
</evidence>
<evidence type="ECO:0000313" key="2">
    <source>
        <dbReference type="WBParaSite" id="jg24742"/>
    </source>
</evidence>
<accession>A0A915DYA2</accession>
<dbReference type="Proteomes" id="UP000887574">
    <property type="component" value="Unplaced"/>
</dbReference>
<sequence>MVGTDILYNVFCYLDATHLDYMEQIDSRFKALRQRYFSKFPLTRMQAFKNKCRKRVLELVKAKTLEHEADHAIVQTIVRVLSGDLSKSNSVGWEERPSLFLTFQVFNFDQLAGDVQFAFPEVKVGKGSVGLRLKRLSSPNFLMMHGNGKFSFAWQILRLDVCSKMSGKYNEIDYPVFKVVIDALSAATLPELESNIKWASSLNFVIVEKSLLAEHVSELYDIQCSVEIVDEELRKVNDLSSSDGQYTMLLD</sequence>
<name>A0A915DYA2_9BILA</name>
<organism evidence="1 2">
    <name type="scientific">Ditylenchus dipsaci</name>
    <dbReference type="NCBI Taxonomy" id="166011"/>
    <lineage>
        <taxon>Eukaryota</taxon>
        <taxon>Metazoa</taxon>
        <taxon>Ecdysozoa</taxon>
        <taxon>Nematoda</taxon>
        <taxon>Chromadorea</taxon>
        <taxon>Rhabditida</taxon>
        <taxon>Tylenchina</taxon>
        <taxon>Tylenchomorpha</taxon>
        <taxon>Sphaerularioidea</taxon>
        <taxon>Anguinidae</taxon>
        <taxon>Anguininae</taxon>
        <taxon>Ditylenchus</taxon>
    </lineage>
</organism>
<protein>
    <submittedName>
        <fullName evidence="2">Uncharacterized protein</fullName>
    </submittedName>
</protein>
<dbReference type="AlphaFoldDB" id="A0A915DYA2"/>
<dbReference type="WBParaSite" id="jg24742">
    <property type="protein sequence ID" value="jg24742"/>
    <property type="gene ID" value="jg24742"/>
</dbReference>
<keyword evidence="1" id="KW-1185">Reference proteome</keyword>
<reference evidence="2" key="1">
    <citation type="submission" date="2022-11" db="UniProtKB">
        <authorList>
            <consortium name="WormBaseParasite"/>
        </authorList>
    </citation>
    <scope>IDENTIFICATION</scope>
</reference>
<proteinExistence type="predicted"/>